<dbReference type="Pfam" id="PF00250">
    <property type="entry name" value="Forkhead"/>
    <property type="match status" value="1"/>
</dbReference>
<reference evidence="8" key="1">
    <citation type="submission" date="2023-01" db="EMBL/GenBank/DDBJ databases">
        <title>Genome assembly of the deep-sea coral Lophelia pertusa.</title>
        <authorList>
            <person name="Herrera S."/>
            <person name="Cordes E."/>
        </authorList>
    </citation>
    <scope>NUCLEOTIDE SEQUENCE</scope>
    <source>
        <strain evidence="8">USNM1676648</strain>
        <tissue evidence="8">Polyp</tissue>
    </source>
</reference>
<dbReference type="InterPro" id="IPR001766">
    <property type="entry name" value="Fork_head_dom"/>
</dbReference>
<evidence type="ECO:0000313" key="8">
    <source>
        <dbReference type="EMBL" id="KAJ7392278.1"/>
    </source>
</evidence>
<dbReference type="GO" id="GO:0005737">
    <property type="term" value="C:cytoplasm"/>
    <property type="evidence" value="ECO:0007669"/>
    <property type="project" value="UniProtKB-SubCell"/>
</dbReference>
<evidence type="ECO:0000259" key="7">
    <source>
        <dbReference type="PROSITE" id="PS50039"/>
    </source>
</evidence>
<dbReference type="PROSITE" id="PS00658">
    <property type="entry name" value="FORK_HEAD_2"/>
    <property type="match status" value="1"/>
</dbReference>
<accession>A0A9X0DB55</accession>
<dbReference type="AlphaFoldDB" id="A0A9X0DB55"/>
<dbReference type="InterPro" id="IPR036388">
    <property type="entry name" value="WH-like_DNA-bd_sf"/>
</dbReference>
<dbReference type="PRINTS" id="PR00053">
    <property type="entry name" value="FORKHEAD"/>
</dbReference>
<organism evidence="8 9">
    <name type="scientific">Desmophyllum pertusum</name>
    <dbReference type="NCBI Taxonomy" id="174260"/>
    <lineage>
        <taxon>Eukaryota</taxon>
        <taxon>Metazoa</taxon>
        <taxon>Cnidaria</taxon>
        <taxon>Anthozoa</taxon>
        <taxon>Hexacorallia</taxon>
        <taxon>Scleractinia</taxon>
        <taxon>Caryophylliina</taxon>
        <taxon>Caryophylliidae</taxon>
        <taxon>Desmophyllum</taxon>
    </lineage>
</organism>
<evidence type="ECO:0000256" key="6">
    <source>
        <dbReference type="PROSITE-ProRule" id="PRU00089"/>
    </source>
</evidence>
<feature type="DNA-binding region" description="Fork-head" evidence="6">
    <location>
        <begin position="1"/>
        <end position="75"/>
    </location>
</feature>
<dbReference type="OrthoDB" id="5954824at2759"/>
<evidence type="ECO:0000256" key="3">
    <source>
        <dbReference type="ARBA" id="ARBA00023015"/>
    </source>
</evidence>
<name>A0A9X0DB55_9CNID</name>
<dbReference type="GO" id="GO:0005634">
    <property type="term" value="C:nucleus"/>
    <property type="evidence" value="ECO:0007669"/>
    <property type="project" value="UniProtKB-SubCell"/>
</dbReference>
<dbReference type="SMART" id="SM00339">
    <property type="entry name" value="FH"/>
    <property type="match status" value="1"/>
</dbReference>
<dbReference type="Gene3D" id="1.10.10.10">
    <property type="entry name" value="Winged helix-like DNA-binding domain superfamily/Winged helix DNA-binding domain"/>
    <property type="match status" value="1"/>
</dbReference>
<evidence type="ECO:0000313" key="9">
    <source>
        <dbReference type="Proteomes" id="UP001163046"/>
    </source>
</evidence>
<evidence type="ECO:0000256" key="5">
    <source>
        <dbReference type="ARBA" id="ARBA00023163"/>
    </source>
</evidence>
<keyword evidence="9" id="KW-1185">Reference proteome</keyword>
<evidence type="ECO:0000256" key="2">
    <source>
        <dbReference type="ARBA" id="ARBA00022490"/>
    </source>
</evidence>
<gene>
    <name evidence="8" type="primary">FOXO3_2</name>
    <name evidence="8" type="ORF">OS493_013658</name>
</gene>
<evidence type="ECO:0000256" key="1">
    <source>
        <dbReference type="ARBA" id="ARBA00004496"/>
    </source>
</evidence>
<keyword evidence="3" id="KW-0805">Transcription regulation</keyword>
<keyword evidence="2" id="KW-0963">Cytoplasm</keyword>
<keyword evidence="6" id="KW-0539">Nucleus</keyword>
<feature type="domain" description="Fork-head" evidence="7">
    <location>
        <begin position="1"/>
        <end position="75"/>
    </location>
</feature>
<evidence type="ECO:0000256" key="4">
    <source>
        <dbReference type="ARBA" id="ARBA00023125"/>
    </source>
</evidence>
<keyword evidence="4 6" id="KW-0238">DNA-binding</keyword>
<protein>
    <submittedName>
        <fullName evidence="8">Forkhead box protein O3</fullName>
    </submittedName>
</protein>
<sequence length="140" mass="16096">MALLSSPEGKMKLDEIYRWITMNIPYFRNKGDEISSSGWKNSIRHTLSVRQRFVRLPRLTNGSVSHKSWWTLSDDFLRKRPALGASPKKPSMPAVTNEKYTSKETQTVEFVCGRCSCAVFRKKTEREAPQISLIKQFGPN</sequence>
<dbReference type="GO" id="GO:0043565">
    <property type="term" value="F:sequence-specific DNA binding"/>
    <property type="evidence" value="ECO:0007669"/>
    <property type="project" value="InterPro"/>
</dbReference>
<dbReference type="InterPro" id="IPR030456">
    <property type="entry name" value="TF_fork_head_CS_2"/>
</dbReference>
<proteinExistence type="predicted"/>
<dbReference type="PANTHER" id="PTHR45767">
    <property type="entry name" value="FORKHEAD BOX PROTEIN O"/>
    <property type="match status" value="1"/>
</dbReference>
<dbReference type="SUPFAM" id="SSF46785">
    <property type="entry name" value="Winged helix' DNA-binding domain"/>
    <property type="match status" value="1"/>
</dbReference>
<dbReference type="GO" id="GO:0003700">
    <property type="term" value="F:DNA-binding transcription factor activity"/>
    <property type="evidence" value="ECO:0007669"/>
    <property type="project" value="InterPro"/>
</dbReference>
<comment type="subcellular location">
    <subcellularLocation>
        <location evidence="1">Cytoplasm</location>
    </subcellularLocation>
    <subcellularLocation>
        <location evidence="6">Nucleus</location>
    </subcellularLocation>
</comment>
<comment type="caution">
    <text evidence="8">The sequence shown here is derived from an EMBL/GenBank/DDBJ whole genome shotgun (WGS) entry which is preliminary data.</text>
</comment>
<dbReference type="PROSITE" id="PS50039">
    <property type="entry name" value="FORK_HEAD_3"/>
    <property type="match status" value="1"/>
</dbReference>
<dbReference type="PANTHER" id="PTHR45767:SF9">
    <property type="entry name" value="FORK-HEAD DOMAIN-CONTAINING PROTEIN"/>
    <property type="match status" value="1"/>
</dbReference>
<dbReference type="EMBL" id="MU825402">
    <property type="protein sequence ID" value="KAJ7392278.1"/>
    <property type="molecule type" value="Genomic_DNA"/>
</dbReference>
<keyword evidence="5" id="KW-0804">Transcription</keyword>
<dbReference type="Proteomes" id="UP001163046">
    <property type="component" value="Unassembled WGS sequence"/>
</dbReference>
<dbReference type="InterPro" id="IPR036390">
    <property type="entry name" value="WH_DNA-bd_sf"/>
</dbReference>